<protein>
    <submittedName>
        <fullName evidence="1">Uncharacterized protein</fullName>
    </submittedName>
</protein>
<evidence type="ECO:0000313" key="2">
    <source>
        <dbReference type="Proteomes" id="UP000031647"/>
    </source>
</evidence>
<accession>A0A0A6ZPT4</accession>
<dbReference type="KEGG" id="sdz:Asd1617_01190"/>
<dbReference type="Proteomes" id="UP000031647">
    <property type="component" value="Chromosome"/>
</dbReference>
<dbReference type="PATRIC" id="fig|754093.4.peg.1170"/>
<proteinExistence type="predicted"/>
<dbReference type="EMBL" id="CP006736">
    <property type="protein sequence ID" value="AHA64017.1"/>
    <property type="molecule type" value="Genomic_DNA"/>
</dbReference>
<reference evidence="1 2" key="1">
    <citation type="submission" date="2013-09" db="EMBL/GenBank/DDBJ databases">
        <title>Comparative genomics of Sd1617 to representative strains in evaluating its pathogenesis.</title>
        <authorList>
            <person name="Aksomboon Vongsawan A."/>
            <person name="Kapatral V."/>
            <person name="Vaisvil B."/>
            <person name="Serichantalergs O."/>
            <person name="Hale T.L."/>
            <person name="Mason C.J."/>
        </authorList>
    </citation>
    <scope>NUCLEOTIDE SEQUENCE [LARGE SCALE GENOMIC DNA]</scope>
    <source>
        <strain evidence="1 2">1617</strain>
    </source>
</reference>
<gene>
    <name evidence="1" type="ORF">Asd1617_01190</name>
</gene>
<dbReference type="HOGENOM" id="CLU_3343521_0_0_6"/>
<sequence length="37" mass="4104">MLIKRSETFAQNNTNCVDLSFSDKNGPIFLWQGGGDV</sequence>
<organism evidence="1 2">
    <name type="scientific">Shigella dysenteriae 1617</name>
    <dbReference type="NCBI Taxonomy" id="754093"/>
    <lineage>
        <taxon>Bacteria</taxon>
        <taxon>Pseudomonadati</taxon>
        <taxon>Pseudomonadota</taxon>
        <taxon>Gammaproteobacteria</taxon>
        <taxon>Enterobacterales</taxon>
        <taxon>Enterobacteriaceae</taxon>
        <taxon>Shigella</taxon>
    </lineage>
</organism>
<evidence type="ECO:0000313" key="1">
    <source>
        <dbReference type="EMBL" id="AHA64017.1"/>
    </source>
</evidence>
<name>A0A0A6ZPT4_SHIDY</name>
<dbReference type="AlphaFoldDB" id="A0A0A6ZPT4"/>